<keyword evidence="3" id="KW-1185">Reference proteome</keyword>
<reference evidence="2 3" key="1">
    <citation type="journal article" date="2018" name="Mol. Biol. Evol.">
        <title>Analysis of the draft genome of the red seaweed Gracilariopsis chorda provides insights into genome size evolution in Rhodophyta.</title>
        <authorList>
            <person name="Lee J."/>
            <person name="Yang E.C."/>
            <person name="Graf L."/>
            <person name="Yang J.H."/>
            <person name="Qiu H."/>
            <person name="Zel Zion U."/>
            <person name="Chan C.X."/>
            <person name="Stephens T.G."/>
            <person name="Weber A.P.M."/>
            <person name="Boo G.H."/>
            <person name="Boo S.M."/>
            <person name="Kim K.M."/>
            <person name="Shin Y."/>
            <person name="Jung M."/>
            <person name="Lee S.J."/>
            <person name="Yim H.S."/>
            <person name="Lee J.H."/>
            <person name="Bhattacharya D."/>
            <person name="Yoon H.S."/>
        </authorList>
    </citation>
    <scope>NUCLEOTIDE SEQUENCE [LARGE SCALE GENOMIC DNA]</scope>
    <source>
        <strain evidence="2 3">SKKU-2015</strain>
        <tissue evidence="2">Whole body</tissue>
    </source>
</reference>
<protein>
    <recommendedName>
        <fullName evidence="1">DDE-1 domain-containing protein</fullName>
    </recommendedName>
</protein>
<dbReference type="InterPro" id="IPR004875">
    <property type="entry name" value="DDE_SF_endonuclease_dom"/>
</dbReference>
<comment type="caution">
    <text evidence="2">The sequence shown here is derived from an EMBL/GenBank/DDBJ whole genome shotgun (WGS) entry which is preliminary data.</text>
</comment>
<name>A0A2V3IJ77_9FLOR</name>
<gene>
    <name evidence="2" type="ORF">BWQ96_09096</name>
</gene>
<evidence type="ECO:0000313" key="3">
    <source>
        <dbReference type="Proteomes" id="UP000247409"/>
    </source>
</evidence>
<dbReference type="Proteomes" id="UP000247409">
    <property type="component" value="Unassembled WGS sequence"/>
</dbReference>
<feature type="domain" description="DDE-1" evidence="1">
    <location>
        <begin position="203"/>
        <end position="267"/>
    </location>
</feature>
<dbReference type="Pfam" id="PF03184">
    <property type="entry name" value="DDE_1"/>
    <property type="match status" value="1"/>
</dbReference>
<proteinExistence type="predicted"/>
<accession>A0A2V3IJ77</accession>
<dbReference type="EMBL" id="NBIV01000229">
    <property type="protein sequence ID" value="PXF41180.1"/>
    <property type="molecule type" value="Genomic_DNA"/>
</dbReference>
<sequence length="269" mass="30950">MDIVEMLVKKFTPWRKESLLFRNDRPRRCFCKLFEVRHNDRIIFRKPSRQDTKRFEATNAKLLVAHMSKFKNIIEFHKILSSHIANVHVTGFSPSSERKYGNQKKVLAQKRVRRMLPNPGFENVNRITFLAAAFANDDLGPPMFVFHGTQLFIRRISRSGGNEKCSECISELLPHESLVTARKDIASVDRANFMKCAALLLKQTEEKKSTGKILLIYDGYRSHPDIPILEMLAKSNVIAYVLPANTSGTTQPLDIAIFQSLKYHYRALL</sequence>
<dbReference type="GO" id="GO:0003676">
    <property type="term" value="F:nucleic acid binding"/>
    <property type="evidence" value="ECO:0007669"/>
    <property type="project" value="InterPro"/>
</dbReference>
<organism evidence="2 3">
    <name type="scientific">Gracilariopsis chorda</name>
    <dbReference type="NCBI Taxonomy" id="448386"/>
    <lineage>
        <taxon>Eukaryota</taxon>
        <taxon>Rhodophyta</taxon>
        <taxon>Florideophyceae</taxon>
        <taxon>Rhodymeniophycidae</taxon>
        <taxon>Gracilariales</taxon>
        <taxon>Gracilariaceae</taxon>
        <taxon>Gracilariopsis</taxon>
    </lineage>
</organism>
<evidence type="ECO:0000259" key="1">
    <source>
        <dbReference type="Pfam" id="PF03184"/>
    </source>
</evidence>
<evidence type="ECO:0000313" key="2">
    <source>
        <dbReference type="EMBL" id="PXF41180.1"/>
    </source>
</evidence>
<dbReference type="OrthoDB" id="3776963at2759"/>
<dbReference type="AlphaFoldDB" id="A0A2V3IJ77"/>